<gene>
    <name evidence="1" type="ORF">dnm_028160</name>
</gene>
<evidence type="ECO:0000313" key="2">
    <source>
        <dbReference type="Proteomes" id="UP000663722"/>
    </source>
</evidence>
<evidence type="ECO:0000313" key="1">
    <source>
        <dbReference type="EMBL" id="QTA86792.1"/>
    </source>
</evidence>
<accession>A0A975BK68</accession>
<sequence>MKADEMEESKDHLEQRCPRLGGPVSFQYCMSCGDDGLPCFKIFDCWWEYFDVVAYLKKKLSDDAFSRLVNSKPKPKVASLIELIQQVKRSKIKD</sequence>
<dbReference type="KEGG" id="dmm:dnm_028160"/>
<name>A0A975BK68_9BACT</name>
<keyword evidence="2" id="KW-1185">Reference proteome</keyword>
<organism evidence="1 2">
    <name type="scientific">Desulfonema magnum</name>
    <dbReference type="NCBI Taxonomy" id="45655"/>
    <lineage>
        <taxon>Bacteria</taxon>
        <taxon>Pseudomonadati</taxon>
        <taxon>Thermodesulfobacteriota</taxon>
        <taxon>Desulfobacteria</taxon>
        <taxon>Desulfobacterales</taxon>
        <taxon>Desulfococcaceae</taxon>
        <taxon>Desulfonema</taxon>
    </lineage>
</organism>
<proteinExistence type="predicted"/>
<dbReference type="Proteomes" id="UP000663722">
    <property type="component" value="Chromosome"/>
</dbReference>
<protein>
    <submittedName>
        <fullName evidence="1">Uncharacterized protein</fullName>
    </submittedName>
</protein>
<reference evidence="1" key="1">
    <citation type="journal article" date="2021" name="Microb. Physiol.">
        <title>Proteogenomic Insights into the Physiology of Marine, Sulfate-Reducing, Filamentous Desulfonema limicola and Desulfonema magnum.</title>
        <authorList>
            <person name="Schnaars V."/>
            <person name="Wohlbrand L."/>
            <person name="Scheve S."/>
            <person name="Hinrichs C."/>
            <person name="Reinhardt R."/>
            <person name="Rabus R."/>
        </authorList>
    </citation>
    <scope>NUCLEOTIDE SEQUENCE</scope>
    <source>
        <strain evidence="1">4be13</strain>
    </source>
</reference>
<dbReference type="AlphaFoldDB" id="A0A975BK68"/>
<dbReference type="EMBL" id="CP061800">
    <property type="protein sequence ID" value="QTA86792.1"/>
    <property type="molecule type" value="Genomic_DNA"/>
</dbReference>